<proteinExistence type="predicted"/>
<protein>
    <submittedName>
        <fullName evidence="1">Uncharacterized protein</fullName>
    </submittedName>
</protein>
<evidence type="ECO:0000313" key="1">
    <source>
        <dbReference type="EMBL" id="PLA54068.1"/>
    </source>
</evidence>
<dbReference type="RefSeq" id="WP_003066119.1">
    <property type="nucleotide sequence ID" value="NZ_PKIB01000003.1"/>
</dbReference>
<dbReference type="Proteomes" id="UP000235073">
    <property type="component" value="Unassembled WGS sequence"/>
</dbReference>
<reference evidence="1 2" key="1">
    <citation type="submission" date="2017-12" db="EMBL/GenBank/DDBJ databases">
        <title>Phylogenetic diversity of female urinary microbiome.</title>
        <authorList>
            <person name="Thomas-White K."/>
            <person name="Wolfe A.J."/>
        </authorList>
    </citation>
    <scope>NUCLEOTIDE SEQUENCE [LARGE SCALE GENOMIC DNA]</scope>
    <source>
        <strain evidence="1 2">UMB0733</strain>
    </source>
</reference>
<comment type="caution">
    <text evidence="1">The sequence shown here is derived from an EMBL/GenBank/DDBJ whole genome shotgun (WGS) entry which is preliminary data.</text>
</comment>
<dbReference type="GeneID" id="64019493"/>
<dbReference type="AlphaFoldDB" id="A0A2I1YGQ9"/>
<dbReference type="EMBL" id="PKIB01000003">
    <property type="protein sequence ID" value="PLA54068.1"/>
    <property type="molecule type" value="Genomic_DNA"/>
</dbReference>
<organism evidence="1 2">
    <name type="scientific">Streptococcus macedonicus</name>
    <name type="common">Streptococcus gallolyticus macedonicus</name>
    <dbReference type="NCBI Taxonomy" id="59310"/>
    <lineage>
        <taxon>Bacteria</taxon>
        <taxon>Bacillati</taxon>
        <taxon>Bacillota</taxon>
        <taxon>Bacilli</taxon>
        <taxon>Lactobacillales</taxon>
        <taxon>Streptococcaceae</taxon>
        <taxon>Streptococcus</taxon>
    </lineage>
</organism>
<gene>
    <name evidence="1" type="ORF">CYK21_05405</name>
</gene>
<name>A0A2I1YGQ9_STRMC</name>
<accession>A0A2I1YGQ9</accession>
<evidence type="ECO:0000313" key="2">
    <source>
        <dbReference type="Proteomes" id="UP000235073"/>
    </source>
</evidence>
<sequence>MSQNFQYTKQFNFFTDKEIEEQLKKSDYKHLYKWFDTDIPNDNPKLIRPSNNFENKLADERIYYFAYIKFFKMDNQLYGIVAGKTKSKLVNRTSDVNFTKNLKYAPKTKWNAKEFLVLNNLEWEKSKILVIIPKQTEIGLKEKEAKQIENWLQKEFNLFGS</sequence>